<gene>
    <name evidence="2" type="ORF">AWC07_24460</name>
</gene>
<feature type="region of interest" description="Disordered" evidence="1">
    <location>
        <begin position="1"/>
        <end position="41"/>
    </location>
</feature>
<dbReference type="STRING" id="1777.AWC07_24460"/>
<keyword evidence="3" id="KW-1185">Reference proteome</keyword>
<evidence type="ECO:0000313" key="2">
    <source>
        <dbReference type="EMBL" id="ORV74767.1"/>
    </source>
</evidence>
<proteinExistence type="predicted"/>
<name>A0A1X1VY02_MYCGS</name>
<reference evidence="2 3" key="1">
    <citation type="submission" date="2016-01" db="EMBL/GenBank/DDBJ databases">
        <title>The new phylogeny of the genus Mycobacterium.</title>
        <authorList>
            <person name="Tarcisio F."/>
            <person name="Conor M."/>
            <person name="Antonella G."/>
            <person name="Elisabetta G."/>
            <person name="Giulia F.S."/>
            <person name="Sara T."/>
            <person name="Anna F."/>
            <person name="Clotilde B."/>
            <person name="Roberto B."/>
            <person name="Veronica D.S."/>
            <person name="Fabio R."/>
            <person name="Monica P."/>
            <person name="Olivier J."/>
            <person name="Enrico T."/>
            <person name="Nicola S."/>
        </authorList>
    </citation>
    <scope>NUCLEOTIDE SEQUENCE [LARGE SCALE GENOMIC DNA]</scope>
    <source>
        <strain evidence="2 3">DSM 43505</strain>
    </source>
</reference>
<evidence type="ECO:0000313" key="3">
    <source>
        <dbReference type="Proteomes" id="UP000193738"/>
    </source>
</evidence>
<sequence length="63" mass="6604">MQVFSETFSDRASRPVGPQTASRSSAATSNPATTRLPPALPTNLFDHLPVEILAGQSRPVGVA</sequence>
<comment type="caution">
    <text evidence="2">The sequence shown here is derived from an EMBL/GenBank/DDBJ whole genome shotgun (WGS) entry which is preliminary data.</text>
</comment>
<dbReference type="EMBL" id="LQOX01000055">
    <property type="protein sequence ID" value="ORV74767.1"/>
    <property type="molecule type" value="Genomic_DNA"/>
</dbReference>
<evidence type="ECO:0000256" key="1">
    <source>
        <dbReference type="SAM" id="MobiDB-lite"/>
    </source>
</evidence>
<feature type="compositionally biased region" description="Low complexity" evidence="1">
    <location>
        <begin position="30"/>
        <end position="41"/>
    </location>
</feature>
<dbReference type="AlphaFoldDB" id="A0A1X1VY02"/>
<feature type="compositionally biased region" description="Polar residues" evidence="1">
    <location>
        <begin position="19"/>
        <end position="29"/>
    </location>
</feature>
<organism evidence="2 3">
    <name type="scientific">Mycobacterium gastri</name>
    <dbReference type="NCBI Taxonomy" id="1777"/>
    <lineage>
        <taxon>Bacteria</taxon>
        <taxon>Bacillati</taxon>
        <taxon>Actinomycetota</taxon>
        <taxon>Actinomycetes</taxon>
        <taxon>Mycobacteriales</taxon>
        <taxon>Mycobacteriaceae</taxon>
        <taxon>Mycobacterium</taxon>
    </lineage>
</organism>
<accession>A0A1X1VY02</accession>
<protein>
    <submittedName>
        <fullName evidence="2">Uncharacterized protein</fullName>
    </submittedName>
</protein>
<dbReference type="Proteomes" id="UP000193738">
    <property type="component" value="Unassembled WGS sequence"/>
</dbReference>